<comment type="subcellular location">
    <subcellularLocation>
        <location evidence="3">Cytoplasm</location>
        <location evidence="3">Cell cortex</location>
    </subcellularLocation>
    <subcellularLocation>
        <location evidence="1">Cytoplasm</location>
        <location evidence="1">Cytoskeleton</location>
        <location evidence="1">Microtubule organizing center</location>
        <location evidence="1">Centrosome</location>
    </subcellularLocation>
    <subcellularLocation>
        <location evidence="2">Cytoplasm</location>
        <location evidence="2">Cytoskeleton</location>
        <location evidence="2">Stress fiber</location>
    </subcellularLocation>
    <subcellularLocation>
        <location evidence="4">Cytoplasm</location>
        <location evidence="4">Myofibril</location>
    </subcellularLocation>
</comment>
<name>A0ABY7DFR2_MYAAR</name>
<reference evidence="16" key="1">
    <citation type="submission" date="2022-11" db="EMBL/GenBank/DDBJ databases">
        <title>Centuries of genome instability and evolution in soft-shell clam transmissible cancer (bioRxiv).</title>
        <authorList>
            <person name="Hart S.F.M."/>
            <person name="Yonemitsu M.A."/>
            <person name="Giersch R.M."/>
            <person name="Beal B.F."/>
            <person name="Arriagada G."/>
            <person name="Davis B.W."/>
            <person name="Ostrander E.A."/>
            <person name="Goff S.P."/>
            <person name="Metzger M.J."/>
        </authorList>
    </citation>
    <scope>NUCLEOTIDE SEQUENCE</scope>
    <source>
        <strain evidence="16">MELC-2E11</strain>
        <tissue evidence="16">Siphon/mantle</tissue>
    </source>
</reference>
<dbReference type="PANTHER" id="PTHR13034:SF2">
    <property type="entry name" value="DYNACTIN SUBUNIT 4"/>
    <property type="match status" value="1"/>
</dbReference>
<feature type="compositionally biased region" description="Polar residues" evidence="15">
    <location>
        <begin position="367"/>
        <end position="378"/>
    </location>
</feature>
<evidence type="ECO:0000313" key="17">
    <source>
        <dbReference type="Proteomes" id="UP001164746"/>
    </source>
</evidence>
<evidence type="ECO:0000313" key="16">
    <source>
        <dbReference type="EMBL" id="WAQ96511.1"/>
    </source>
</evidence>
<evidence type="ECO:0000256" key="15">
    <source>
        <dbReference type="SAM" id="MobiDB-lite"/>
    </source>
</evidence>
<dbReference type="Proteomes" id="UP001164746">
    <property type="component" value="Chromosome 2"/>
</dbReference>
<evidence type="ECO:0000256" key="11">
    <source>
        <dbReference type="ARBA" id="ARBA00023212"/>
    </source>
</evidence>
<evidence type="ECO:0000256" key="4">
    <source>
        <dbReference type="ARBA" id="ARBA00004657"/>
    </source>
</evidence>
<evidence type="ECO:0000256" key="6">
    <source>
        <dbReference type="ARBA" id="ARBA00022499"/>
    </source>
</evidence>
<keyword evidence="8" id="KW-0832">Ubl conjugation</keyword>
<evidence type="ECO:0000256" key="12">
    <source>
        <dbReference type="ARBA" id="ARBA00034776"/>
    </source>
</evidence>
<organism evidence="16 17">
    <name type="scientific">Mya arenaria</name>
    <name type="common">Soft-shell clam</name>
    <dbReference type="NCBI Taxonomy" id="6604"/>
    <lineage>
        <taxon>Eukaryota</taxon>
        <taxon>Metazoa</taxon>
        <taxon>Spiralia</taxon>
        <taxon>Lophotrochozoa</taxon>
        <taxon>Mollusca</taxon>
        <taxon>Bivalvia</taxon>
        <taxon>Autobranchia</taxon>
        <taxon>Heteroconchia</taxon>
        <taxon>Euheterodonta</taxon>
        <taxon>Imparidentia</taxon>
        <taxon>Neoheterodontei</taxon>
        <taxon>Myida</taxon>
        <taxon>Myoidea</taxon>
        <taxon>Myidae</taxon>
        <taxon>Mya</taxon>
    </lineage>
</organism>
<evidence type="ECO:0000256" key="8">
    <source>
        <dbReference type="ARBA" id="ARBA00022843"/>
    </source>
</evidence>
<evidence type="ECO:0000256" key="7">
    <source>
        <dbReference type="ARBA" id="ARBA00022553"/>
    </source>
</evidence>
<evidence type="ECO:0000256" key="14">
    <source>
        <dbReference type="ARBA" id="ARBA00093507"/>
    </source>
</evidence>
<proteinExistence type="inferred from homology"/>
<evidence type="ECO:0000256" key="5">
    <source>
        <dbReference type="ARBA" id="ARBA00022490"/>
    </source>
</evidence>
<evidence type="ECO:0000256" key="1">
    <source>
        <dbReference type="ARBA" id="ARBA00004300"/>
    </source>
</evidence>
<keyword evidence="17" id="KW-1185">Reference proteome</keyword>
<evidence type="ECO:0000256" key="9">
    <source>
        <dbReference type="ARBA" id="ARBA00022990"/>
    </source>
</evidence>
<keyword evidence="6" id="KW-1017">Isopeptide bond</keyword>
<dbReference type="InterPro" id="IPR008603">
    <property type="entry name" value="DCTN4"/>
</dbReference>
<evidence type="ECO:0000256" key="10">
    <source>
        <dbReference type="ARBA" id="ARBA00023054"/>
    </source>
</evidence>
<comment type="subunit">
    <text evidence="14">Subunit of dynactin, a multiprotein complex part of a tripartite complex with dynein and a adapter, such as BICDL1, BICD2 or HOOK3. The dynactin complex is built around ACTR1A/ACTB filament and consists of an actin-related filament composed of a shoulder domain, a pointed end and a barbed end. Its length is defined by its flexible shoulder domain. The soulder is composed of 2 DCTN1 subunits, 4 DCTN2 and 2 DCTN3. The 4 DCNT2 (via N-terminus) bind the ACTR1A filament and act as molecular rulers to determine the length. The pointed end is important for binding dynein-dynactin cargo adapters. Consists of 4 subunits: ACTR10, DCNT4, DCTN5 and DCTN6. The barbed end is composed of a CAPZA1:CAPZB heterodimers, which binds ACTR1A/ACTB filament and dynactin and stabilizes dynactin. Interacts with ATP7B, but not ATP7A, in a copper-dependent manner. Interacts with ANK2; this interaction is required for localization at costameres. Interacts with N4BP2L1.</text>
</comment>
<keyword evidence="9" id="KW-0007">Acetylation</keyword>
<sequence>MTGILSLCDNKIVQYLCACGKWKSIYRLYLCRHCYKIRCGDCVLHEVDSPYCPNCLENMPSAEAKLKKNRCVNCFDCPSCGHTLTPRATSQMVSNPDDPGKSTPKKMFYLACGFCRWTTRDGGIPDKPTVSGGWEDMENPYAARLSSLLEHYQQLAQREKAEKERKKYVRRRSHLMYAASMDKYGMVSVAAKRKGLMPPTTGTLKENEEVTVTILKEPDTTKMHQRMSSVEFQPAETGDLFPGHKHLLIRRSLRCKECEHNLSKPEFNPLSTKFKIQLIAILHIPEIRVVPGAEFRHKKDTKVTLTFTNPVNTNTKIQFLQVEGNAGEEVTAKIDVPKKELVLAHRDDATMYDEMSSQQEFKDDSRSTATTLPSENQEQQTVWLEHRINVNLGTLLQQGK</sequence>
<comment type="similarity">
    <text evidence="12">Belongs to the dynactin subunit 4 family.</text>
</comment>
<keyword evidence="10" id="KW-0175">Coiled coil</keyword>
<evidence type="ECO:0000256" key="2">
    <source>
        <dbReference type="ARBA" id="ARBA00004529"/>
    </source>
</evidence>
<feature type="region of interest" description="Disordered" evidence="15">
    <location>
        <begin position="354"/>
        <end position="378"/>
    </location>
</feature>
<keyword evidence="5" id="KW-0963">Cytoplasm</keyword>
<keyword evidence="11" id="KW-0206">Cytoskeleton</keyword>
<evidence type="ECO:0000256" key="13">
    <source>
        <dbReference type="ARBA" id="ARBA00034864"/>
    </source>
</evidence>
<dbReference type="EMBL" id="CP111013">
    <property type="protein sequence ID" value="WAQ96511.1"/>
    <property type="molecule type" value="Genomic_DNA"/>
</dbReference>
<dbReference type="Pfam" id="PF05502">
    <property type="entry name" value="Dynactin_p62"/>
    <property type="match status" value="2"/>
</dbReference>
<dbReference type="PANTHER" id="PTHR13034">
    <property type="entry name" value="DYNACTIN P62 SUBUNIT"/>
    <property type="match status" value="1"/>
</dbReference>
<protein>
    <recommendedName>
        <fullName evidence="13">Dynactin subunit 4</fullName>
    </recommendedName>
</protein>
<evidence type="ECO:0000256" key="3">
    <source>
        <dbReference type="ARBA" id="ARBA00004544"/>
    </source>
</evidence>
<gene>
    <name evidence="16" type="ORF">MAR_029201</name>
</gene>
<accession>A0ABY7DFR2</accession>
<keyword evidence="7" id="KW-0597">Phosphoprotein</keyword>